<evidence type="ECO:0000313" key="4">
    <source>
        <dbReference type="Proteomes" id="UP000054350"/>
    </source>
</evidence>
<evidence type="ECO:0000256" key="1">
    <source>
        <dbReference type="SAM" id="MobiDB-lite"/>
    </source>
</evidence>
<name>A0A0L0SGR1_ALLM3</name>
<proteinExistence type="predicted"/>
<dbReference type="VEuPathDB" id="FungiDB:AMAG_18674"/>
<dbReference type="PANTHER" id="PTHR12459">
    <property type="entry name" value="TRANSMEMBRANE PROTEIN 135-RELATED"/>
    <property type="match status" value="1"/>
</dbReference>
<keyword evidence="4" id="KW-1185">Reference proteome</keyword>
<reference evidence="3 4" key="1">
    <citation type="submission" date="2009-11" db="EMBL/GenBank/DDBJ databases">
        <title>Annotation of Allomyces macrogynus ATCC 38327.</title>
        <authorList>
            <consortium name="The Broad Institute Genome Sequencing Platform"/>
            <person name="Russ C."/>
            <person name="Cuomo C."/>
            <person name="Burger G."/>
            <person name="Gray M.W."/>
            <person name="Holland P.W.H."/>
            <person name="King N."/>
            <person name="Lang F.B.F."/>
            <person name="Roger A.J."/>
            <person name="Ruiz-Trillo I."/>
            <person name="Young S.K."/>
            <person name="Zeng Q."/>
            <person name="Gargeya S."/>
            <person name="Fitzgerald M."/>
            <person name="Haas B."/>
            <person name="Abouelleil A."/>
            <person name="Alvarado L."/>
            <person name="Arachchi H.M."/>
            <person name="Berlin A."/>
            <person name="Chapman S.B."/>
            <person name="Gearin G."/>
            <person name="Goldberg J."/>
            <person name="Griggs A."/>
            <person name="Gujja S."/>
            <person name="Hansen M."/>
            <person name="Heiman D."/>
            <person name="Howarth C."/>
            <person name="Larimer J."/>
            <person name="Lui A."/>
            <person name="MacDonald P.J.P."/>
            <person name="McCowen C."/>
            <person name="Montmayeur A."/>
            <person name="Murphy C."/>
            <person name="Neiman D."/>
            <person name="Pearson M."/>
            <person name="Priest M."/>
            <person name="Roberts A."/>
            <person name="Saif S."/>
            <person name="Shea T."/>
            <person name="Sisk P."/>
            <person name="Stolte C."/>
            <person name="Sykes S."/>
            <person name="Wortman J."/>
            <person name="Nusbaum C."/>
            <person name="Birren B."/>
        </authorList>
    </citation>
    <scope>NUCLEOTIDE SEQUENCE [LARGE SCALE GENOMIC DNA]</scope>
    <source>
        <strain evidence="3 4">ATCC 38327</strain>
    </source>
</reference>
<dbReference type="EMBL" id="GG745338">
    <property type="protein sequence ID" value="KNE61703.1"/>
    <property type="molecule type" value="Genomic_DNA"/>
</dbReference>
<reference evidence="3 4" key="2">
    <citation type="submission" date="2009-11" db="EMBL/GenBank/DDBJ databases">
        <title>The Genome Sequence of Allomyces macrogynus strain ATCC 38327.</title>
        <authorList>
            <consortium name="The Broad Institute Genome Sequencing Platform"/>
            <person name="Russ C."/>
            <person name="Cuomo C."/>
            <person name="Shea T."/>
            <person name="Young S.K."/>
            <person name="Zeng Q."/>
            <person name="Koehrsen M."/>
            <person name="Haas B."/>
            <person name="Borodovsky M."/>
            <person name="Guigo R."/>
            <person name="Alvarado L."/>
            <person name="Berlin A."/>
            <person name="Borenstein D."/>
            <person name="Chen Z."/>
            <person name="Engels R."/>
            <person name="Freedman E."/>
            <person name="Gellesch M."/>
            <person name="Goldberg J."/>
            <person name="Griggs A."/>
            <person name="Gujja S."/>
            <person name="Heiman D."/>
            <person name="Hepburn T."/>
            <person name="Howarth C."/>
            <person name="Jen D."/>
            <person name="Larson L."/>
            <person name="Lewis B."/>
            <person name="Mehta T."/>
            <person name="Park D."/>
            <person name="Pearson M."/>
            <person name="Roberts A."/>
            <person name="Saif S."/>
            <person name="Shenoy N."/>
            <person name="Sisk P."/>
            <person name="Stolte C."/>
            <person name="Sykes S."/>
            <person name="Walk T."/>
            <person name="White J."/>
            <person name="Yandava C."/>
            <person name="Burger G."/>
            <person name="Gray M.W."/>
            <person name="Holland P.W.H."/>
            <person name="King N."/>
            <person name="Lang F.B.F."/>
            <person name="Roger A.J."/>
            <person name="Ruiz-Trillo I."/>
            <person name="Lander E."/>
            <person name="Nusbaum C."/>
        </authorList>
    </citation>
    <scope>NUCLEOTIDE SEQUENCE [LARGE SCALE GENOMIC DNA]</scope>
    <source>
        <strain evidence="3 4">ATCC 38327</strain>
    </source>
</reference>
<gene>
    <name evidence="3" type="ORF">AMAG_18674</name>
</gene>
<dbReference type="OrthoDB" id="291792at2759"/>
<feature type="transmembrane region" description="Helical" evidence="2">
    <location>
        <begin position="119"/>
        <end position="141"/>
    </location>
</feature>
<feature type="transmembrane region" description="Helical" evidence="2">
    <location>
        <begin position="341"/>
        <end position="365"/>
    </location>
</feature>
<dbReference type="AlphaFoldDB" id="A0A0L0SGR1"/>
<dbReference type="Proteomes" id="UP000054350">
    <property type="component" value="Unassembled WGS sequence"/>
</dbReference>
<dbReference type="eggNOG" id="KOG1398">
    <property type="taxonomic scope" value="Eukaryota"/>
</dbReference>
<dbReference type="PANTHER" id="PTHR12459:SF15">
    <property type="entry name" value="TRANSMEMBRANE PROTEIN 135"/>
    <property type="match status" value="1"/>
</dbReference>
<keyword evidence="2" id="KW-1133">Transmembrane helix</keyword>
<feature type="region of interest" description="Disordered" evidence="1">
    <location>
        <begin position="74"/>
        <end position="99"/>
    </location>
</feature>
<sequence length="433" mass="47420">MDPLATTVAEKATRATAKSAVSQLMTTEAFYQNFLELLAQLLSLCLTDEETEKIAKSLRHFHATIQRVSSRASLRPSWHSPSPVPCSADESPSPTPRPVPEALRCRHQGTCVQNATRGWLRSLAVAYGVKWLVGTLPAVLMGKVFKKPSLLKREFNGDTLRFALFVSTFISSYKSLFCAARYALAALRRRVTTEADESDDEAAGVRLRKWAAFIAGALAGLAILIDNNPTRRTAICLYLLTRAGEFLTKFYFVRWRAGWEKRHGVACTDTAVPASTTDGTATPATEVDDEGISIDSYPTTTLATPGAPSTVSQSVPRSLVARLVATLLTHLRRMYANLPRYIAASTGAVVMMLSSAQILFSFVAMPGTLASSYLSFLLTHSGIRDKVGVLTPHYMRHMGRVLWETCGYPHLADKFIPWAAARPSSVSRSRTPC</sequence>
<keyword evidence="2" id="KW-0472">Membrane</keyword>
<evidence type="ECO:0000313" key="3">
    <source>
        <dbReference type="EMBL" id="KNE61703.1"/>
    </source>
</evidence>
<evidence type="ECO:0000256" key="2">
    <source>
        <dbReference type="SAM" id="Phobius"/>
    </source>
</evidence>
<protein>
    <recommendedName>
        <fullName evidence="5">Transmembrane protein 135 N-terminal domain-containing protein</fullName>
    </recommendedName>
</protein>
<evidence type="ECO:0008006" key="5">
    <source>
        <dbReference type="Google" id="ProtNLM"/>
    </source>
</evidence>
<feature type="transmembrane region" description="Helical" evidence="2">
    <location>
        <begin position="162"/>
        <end position="187"/>
    </location>
</feature>
<accession>A0A0L0SGR1</accession>
<dbReference type="InterPro" id="IPR026749">
    <property type="entry name" value="Tmem135"/>
</dbReference>
<organism evidence="3 4">
    <name type="scientific">Allomyces macrogynus (strain ATCC 38327)</name>
    <name type="common">Allomyces javanicus var. macrogynus</name>
    <dbReference type="NCBI Taxonomy" id="578462"/>
    <lineage>
        <taxon>Eukaryota</taxon>
        <taxon>Fungi</taxon>
        <taxon>Fungi incertae sedis</taxon>
        <taxon>Blastocladiomycota</taxon>
        <taxon>Blastocladiomycetes</taxon>
        <taxon>Blastocladiales</taxon>
        <taxon>Blastocladiaceae</taxon>
        <taxon>Allomyces</taxon>
    </lineage>
</organism>
<keyword evidence="2" id="KW-0812">Transmembrane</keyword>